<dbReference type="Proteomes" id="UP000821837">
    <property type="component" value="Unassembled WGS sequence"/>
</dbReference>
<proteinExistence type="predicted"/>
<gene>
    <name evidence="1" type="ORF">HPB52_014365</name>
</gene>
<comment type="caution">
    <text evidence="1">The sequence shown here is derived from an EMBL/GenBank/DDBJ whole genome shotgun (WGS) entry which is preliminary data.</text>
</comment>
<evidence type="ECO:0000313" key="2">
    <source>
        <dbReference type="Proteomes" id="UP000821837"/>
    </source>
</evidence>
<keyword evidence="2" id="KW-1185">Reference proteome</keyword>
<dbReference type="EMBL" id="JABSTV010001250">
    <property type="protein sequence ID" value="KAH7957015.1"/>
    <property type="molecule type" value="Genomic_DNA"/>
</dbReference>
<sequence length="159" mass="17210">MGASRNLALWEELTAALNALGPAVKTVKLWRKYWSRLCCDSRKLAREIERERRRTGGGRLGGVEGRVLAILDVTAPDSKPVRLFTGDEVRIIIVAKCLGQPTKSRGRSRCCRRRDAACSNATVFPGIAACPNPAACNATACPNGPRLCGDPAGHQRHCT</sequence>
<protein>
    <recommendedName>
        <fullName evidence="3">Regulatory protein zeste</fullName>
    </recommendedName>
</protein>
<reference evidence="1" key="1">
    <citation type="journal article" date="2020" name="Cell">
        <title>Large-Scale Comparative Analyses of Tick Genomes Elucidate Their Genetic Diversity and Vector Capacities.</title>
        <authorList>
            <consortium name="Tick Genome and Microbiome Consortium (TIGMIC)"/>
            <person name="Jia N."/>
            <person name="Wang J."/>
            <person name="Shi W."/>
            <person name="Du L."/>
            <person name="Sun Y."/>
            <person name="Zhan W."/>
            <person name="Jiang J.F."/>
            <person name="Wang Q."/>
            <person name="Zhang B."/>
            <person name="Ji P."/>
            <person name="Bell-Sakyi L."/>
            <person name="Cui X.M."/>
            <person name="Yuan T.T."/>
            <person name="Jiang B.G."/>
            <person name="Yang W.F."/>
            <person name="Lam T.T."/>
            <person name="Chang Q.C."/>
            <person name="Ding S.J."/>
            <person name="Wang X.J."/>
            <person name="Zhu J.G."/>
            <person name="Ruan X.D."/>
            <person name="Zhao L."/>
            <person name="Wei J.T."/>
            <person name="Ye R.Z."/>
            <person name="Que T.C."/>
            <person name="Du C.H."/>
            <person name="Zhou Y.H."/>
            <person name="Cheng J.X."/>
            <person name="Dai P.F."/>
            <person name="Guo W.B."/>
            <person name="Han X.H."/>
            <person name="Huang E.J."/>
            <person name="Li L.F."/>
            <person name="Wei W."/>
            <person name="Gao Y.C."/>
            <person name="Liu J.Z."/>
            <person name="Shao H.Z."/>
            <person name="Wang X."/>
            <person name="Wang C.C."/>
            <person name="Yang T.C."/>
            <person name="Huo Q.B."/>
            <person name="Li W."/>
            <person name="Chen H.Y."/>
            <person name="Chen S.E."/>
            <person name="Zhou L.G."/>
            <person name="Ni X.B."/>
            <person name="Tian J.H."/>
            <person name="Sheng Y."/>
            <person name="Liu T."/>
            <person name="Pan Y.S."/>
            <person name="Xia L.Y."/>
            <person name="Li J."/>
            <person name="Zhao F."/>
            <person name="Cao W.C."/>
        </authorList>
    </citation>
    <scope>NUCLEOTIDE SEQUENCE</scope>
    <source>
        <strain evidence="1">Rsan-2018</strain>
    </source>
</reference>
<evidence type="ECO:0000313" key="1">
    <source>
        <dbReference type="EMBL" id="KAH7957015.1"/>
    </source>
</evidence>
<evidence type="ECO:0008006" key="3">
    <source>
        <dbReference type="Google" id="ProtNLM"/>
    </source>
</evidence>
<reference evidence="1" key="2">
    <citation type="submission" date="2021-09" db="EMBL/GenBank/DDBJ databases">
        <authorList>
            <person name="Jia N."/>
            <person name="Wang J."/>
            <person name="Shi W."/>
            <person name="Du L."/>
            <person name="Sun Y."/>
            <person name="Zhan W."/>
            <person name="Jiang J."/>
            <person name="Wang Q."/>
            <person name="Zhang B."/>
            <person name="Ji P."/>
            <person name="Sakyi L.B."/>
            <person name="Cui X."/>
            <person name="Yuan T."/>
            <person name="Jiang B."/>
            <person name="Yang W."/>
            <person name="Lam T.T.-Y."/>
            <person name="Chang Q."/>
            <person name="Ding S."/>
            <person name="Wang X."/>
            <person name="Zhu J."/>
            <person name="Ruan X."/>
            <person name="Zhao L."/>
            <person name="Wei J."/>
            <person name="Que T."/>
            <person name="Du C."/>
            <person name="Cheng J."/>
            <person name="Dai P."/>
            <person name="Han X."/>
            <person name="Huang E."/>
            <person name="Gao Y."/>
            <person name="Liu J."/>
            <person name="Shao H."/>
            <person name="Ye R."/>
            <person name="Li L."/>
            <person name="Wei W."/>
            <person name="Wang X."/>
            <person name="Wang C."/>
            <person name="Huo Q."/>
            <person name="Li W."/>
            <person name="Guo W."/>
            <person name="Chen H."/>
            <person name="Chen S."/>
            <person name="Zhou L."/>
            <person name="Zhou L."/>
            <person name="Ni X."/>
            <person name="Tian J."/>
            <person name="Zhou Y."/>
            <person name="Sheng Y."/>
            <person name="Liu T."/>
            <person name="Pan Y."/>
            <person name="Xia L."/>
            <person name="Li J."/>
            <person name="Zhao F."/>
            <person name="Cao W."/>
        </authorList>
    </citation>
    <scope>NUCLEOTIDE SEQUENCE</scope>
    <source>
        <strain evidence="1">Rsan-2018</strain>
        <tissue evidence="1">Larvae</tissue>
    </source>
</reference>
<dbReference type="AlphaFoldDB" id="A0A9D4PWC5"/>
<organism evidence="1 2">
    <name type="scientific">Rhipicephalus sanguineus</name>
    <name type="common">Brown dog tick</name>
    <name type="synonym">Ixodes sanguineus</name>
    <dbReference type="NCBI Taxonomy" id="34632"/>
    <lineage>
        <taxon>Eukaryota</taxon>
        <taxon>Metazoa</taxon>
        <taxon>Ecdysozoa</taxon>
        <taxon>Arthropoda</taxon>
        <taxon>Chelicerata</taxon>
        <taxon>Arachnida</taxon>
        <taxon>Acari</taxon>
        <taxon>Parasitiformes</taxon>
        <taxon>Ixodida</taxon>
        <taxon>Ixodoidea</taxon>
        <taxon>Ixodidae</taxon>
        <taxon>Rhipicephalinae</taxon>
        <taxon>Rhipicephalus</taxon>
        <taxon>Rhipicephalus</taxon>
    </lineage>
</organism>
<accession>A0A9D4PWC5</accession>
<name>A0A9D4PWC5_RHISA</name>